<keyword evidence="2" id="KW-0813">Transport</keyword>
<dbReference type="AlphaFoldDB" id="A0A0F9QQH9"/>
<feature type="transmembrane region" description="Helical" evidence="8">
    <location>
        <begin position="64"/>
        <end position="82"/>
    </location>
</feature>
<evidence type="ECO:0000259" key="9">
    <source>
        <dbReference type="Pfam" id="PF04290"/>
    </source>
</evidence>
<keyword evidence="7 8" id="KW-0472">Membrane</keyword>
<evidence type="ECO:0000313" key="10">
    <source>
        <dbReference type="EMBL" id="KKN07543.1"/>
    </source>
</evidence>
<evidence type="ECO:0000256" key="4">
    <source>
        <dbReference type="ARBA" id="ARBA00022519"/>
    </source>
</evidence>
<sequence>MKIPAEDTQVTAPLELEDDEIDLSDQQWDDSIVLILFWVLAGIVFLQFFTRYILNDSVAWTEEIARFLLIGVTFIGSVMATRKQSHIAVEFVYRWVPRTGRRIAQFVIDAITTAFFIVLAILGAQIAGRTRQLMVSIELPKSSIYWVVVAAFVCMALYSAWNTWVHLRDGTSKLIDPEKHADDIRAMD</sequence>
<evidence type="ECO:0000256" key="5">
    <source>
        <dbReference type="ARBA" id="ARBA00022692"/>
    </source>
</evidence>
<feature type="transmembrane region" description="Helical" evidence="8">
    <location>
        <begin position="32"/>
        <end position="52"/>
    </location>
</feature>
<gene>
    <name evidence="10" type="ORF">LCGC14_1065910</name>
</gene>
<name>A0A0F9QQH9_9ZZZZ</name>
<dbReference type="InterPro" id="IPR055348">
    <property type="entry name" value="DctQ"/>
</dbReference>
<evidence type="ECO:0000256" key="2">
    <source>
        <dbReference type="ARBA" id="ARBA00022448"/>
    </source>
</evidence>
<dbReference type="GO" id="GO:0022857">
    <property type="term" value="F:transmembrane transporter activity"/>
    <property type="evidence" value="ECO:0007669"/>
    <property type="project" value="TreeGrafter"/>
</dbReference>
<comment type="subcellular location">
    <subcellularLocation>
        <location evidence="1">Cell inner membrane</location>
        <topology evidence="1">Multi-pass membrane protein</topology>
    </subcellularLocation>
</comment>
<dbReference type="InterPro" id="IPR007387">
    <property type="entry name" value="TRAP_DctQ"/>
</dbReference>
<dbReference type="PANTHER" id="PTHR35011">
    <property type="entry name" value="2,3-DIKETO-L-GULONATE TRAP TRANSPORTER SMALL PERMEASE PROTEIN YIAM"/>
    <property type="match status" value="1"/>
</dbReference>
<feature type="domain" description="Tripartite ATP-independent periplasmic transporters DctQ component" evidence="9">
    <location>
        <begin position="40"/>
        <end position="167"/>
    </location>
</feature>
<reference evidence="10" key="1">
    <citation type="journal article" date="2015" name="Nature">
        <title>Complex archaea that bridge the gap between prokaryotes and eukaryotes.</title>
        <authorList>
            <person name="Spang A."/>
            <person name="Saw J.H."/>
            <person name="Jorgensen S.L."/>
            <person name="Zaremba-Niedzwiedzka K."/>
            <person name="Martijn J."/>
            <person name="Lind A.E."/>
            <person name="van Eijk R."/>
            <person name="Schleper C."/>
            <person name="Guy L."/>
            <person name="Ettema T.J."/>
        </authorList>
    </citation>
    <scope>NUCLEOTIDE SEQUENCE</scope>
</reference>
<accession>A0A0F9QQH9</accession>
<feature type="transmembrane region" description="Helical" evidence="8">
    <location>
        <begin position="103"/>
        <end position="124"/>
    </location>
</feature>
<protein>
    <recommendedName>
        <fullName evidence="9">Tripartite ATP-independent periplasmic transporters DctQ component domain-containing protein</fullName>
    </recommendedName>
</protein>
<dbReference type="EMBL" id="LAZR01004558">
    <property type="protein sequence ID" value="KKN07543.1"/>
    <property type="molecule type" value="Genomic_DNA"/>
</dbReference>
<evidence type="ECO:0000256" key="1">
    <source>
        <dbReference type="ARBA" id="ARBA00004429"/>
    </source>
</evidence>
<keyword evidence="4" id="KW-0997">Cell inner membrane</keyword>
<evidence type="ECO:0000256" key="6">
    <source>
        <dbReference type="ARBA" id="ARBA00022989"/>
    </source>
</evidence>
<keyword evidence="3" id="KW-1003">Cell membrane</keyword>
<organism evidence="10">
    <name type="scientific">marine sediment metagenome</name>
    <dbReference type="NCBI Taxonomy" id="412755"/>
    <lineage>
        <taxon>unclassified sequences</taxon>
        <taxon>metagenomes</taxon>
        <taxon>ecological metagenomes</taxon>
    </lineage>
</organism>
<dbReference type="Pfam" id="PF04290">
    <property type="entry name" value="DctQ"/>
    <property type="match status" value="1"/>
</dbReference>
<proteinExistence type="predicted"/>
<evidence type="ECO:0000256" key="3">
    <source>
        <dbReference type="ARBA" id="ARBA00022475"/>
    </source>
</evidence>
<keyword evidence="5 8" id="KW-0812">Transmembrane</keyword>
<evidence type="ECO:0000256" key="7">
    <source>
        <dbReference type="ARBA" id="ARBA00023136"/>
    </source>
</evidence>
<comment type="caution">
    <text evidence="10">The sequence shown here is derived from an EMBL/GenBank/DDBJ whole genome shotgun (WGS) entry which is preliminary data.</text>
</comment>
<dbReference type="GO" id="GO:0005886">
    <property type="term" value="C:plasma membrane"/>
    <property type="evidence" value="ECO:0007669"/>
    <property type="project" value="UniProtKB-SubCell"/>
</dbReference>
<feature type="transmembrane region" description="Helical" evidence="8">
    <location>
        <begin position="144"/>
        <end position="165"/>
    </location>
</feature>
<dbReference type="GO" id="GO:0015740">
    <property type="term" value="P:C4-dicarboxylate transport"/>
    <property type="evidence" value="ECO:0007669"/>
    <property type="project" value="TreeGrafter"/>
</dbReference>
<evidence type="ECO:0000256" key="8">
    <source>
        <dbReference type="SAM" id="Phobius"/>
    </source>
</evidence>
<dbReference type="PANTHER" id="PTHR35011:SF11">
    <property type="entry name" value="TRAP TRANSPORTER SMALL PERMEASE PROTEIN"/>
    <property type="match status" value="1"/>
</dbReference>
<keyword evidence="6 8" id="KW-1133">Transmembrane helix</keyword>